<comment type="similarity">
    <text evidence="1 2">Belongs to the small heat shock protein (HSP20) family.</text>
</comment>
<evidence type="ECO:0000256" key="2">
    <source>
        <dbReference type="RuleBase" id="RU003616"/>
    </source>
</evidence>
<evidence type="ECO:0000313" key="3">
    <source>
        <dbReference type="EMBL" id="CAH1786246.1"/>
    </source>
</evidence>
<dbReference type="GO" id="GO:0009408">
    <property type="term" value="P:response to heat"/>
    <property type="evidence" value="ECO:0007669"/>
    <property type="project" value="TreeGrafter"/>
</dbReference>
<dbReference type="Pfam" id="PF00011">
    <property type="entry name" value="HSP20"/>
    <property type="match status" value="2"/>
</dbReference>
<evidence type="ECO:0000313" key="4">
    <source>
        <dbReference type="Proteomes" id="UP000749559"/>
    </source>
</evidence>
<organism evidence="3 4">
    <name type="scientific">Owenia fusiformis</name>
    <name type="common">Polychaete worm</name>
    <dbReference type="NCBI Taxonomy" id="6347"/>
    <lineage>
        <taxon>Eukaryota</taxon>
        <taxon>Metazoa</taxon>
        <taxon>Spiralia</taxon>
        <taxon>Lophotrochozoa</taxon>
        <taxon>Annelida</taxon>
        <taxon>Polychaeta</taxon>
        <taxon>Sedentaria</taxon>
        <taxon>Canalipalpata</taxon>
        <taxon>Sabellida</taxon>
        <taxon>Oweniida</taxon>
        <taxon>Oweniidae</taxon>
        <taxon>Owenia</taxon>
    </lineage>
</organism>
<reference evidence="3" key="1">
    <citation type="submission" date="2022-03" db="EMBL/GenBank/DDBJ databases">
        <authorList>
            <person name="Martin C."/>
        </authorList>
    </citation>
    <scope>NUCLEOTIDE SEQUENCE</scope>
</reference>
<dbReference type="GO" id="GO:0042026">
    <property type="term" value="P:protein refolding"/>
    <property type="evidence" value="ECO:0007669"/>
    <property type="project" value="TreeGrafter"/>
</dbReference>
<accession>A0A8J1U1I3</accession>
<dbReference type="AlphaFoldDB" id="A0A8J1U1I3"/>
<dbReference type="GO" id="GO:0051082">
    <property type="term" value="F:unfolded protein binding"/>
    <property type="evidence" value="ECO:0007669"/>
    <property type="project" value="TreeGrafter"/>
</dbReference>
<name>A0A8J1U1I3_OWEFU</name>
<dbReference type="GO" id="GO:0005634">
    <property type="term" value="C:nucleus"/>
    <property type="evidence" value="ECO:0007669"/>
    <property type="project" value="TreeGrafter"/>
</dbReference>
<proteinExistence type="inferred from homology"/>
<comment type="caution">
    <text evidence="3">The sequence shown here is derived from an EMBL/GenBank/DDBJ whole genome shotgun (WGS) entry which is preliminary data.</text>
</comment>
<keyword evidence="4" id="KW-1185">Reference proteome</keyword>
<dbReference type="InterPro" id="IPR002068">
    <property type="entry name" value="A-crystallin/Hsp20_dom"/>
</dbReference>
<dbReference type="Gene3D" id="2.60.40.790">
    <property type="match status" value="2"/>
</dbReference>
<evidence type="ECO:0000256" key="1">
    <source>
        <dbReference type="PROSITE-ProRule" id="PRU00285"/>
    </source>
</evidence>
<dbReference type="CDD" id="cd06526">
    <property type="entry name" value="metazoan_ACD"/>
    <property type="match status" value="2"/>
</dbReference>
<dbReference type="Proteomes" id="UP000749559">
    <property type="component" value="Unassembled WGS sequence"/>
</dbReference>
<sequence>MARYRTELTIPIHKTDLTFAERQKNLWGDMEAEMERRRQEWEGEIDRMRQSFFKLKPYEAMRGSKENLIDLTEKKNQQSVFVDDKEGNPQFKVRFDVAGFKPEEINVRTQDKKLMVTAKHEETVEGSQTIKQFSRQVDIPSNVEATDLSSVLTNDGVLIIQAPLPAPGYAKLQISTPTKRLPTGGPVYVDADGIRKLRIVVDVGKDFNPEDVTVKTVDTKLLVSASKEEKSANRTMQRTFNKEYDMPESVDPFTINAFLDDDGKLTVEAPLTTYATPSPSPTTPTQKINISVRKFPLSP</sequence>
<dbReference type="PANTHER" id="PTHR45640:SF26">
    <property type="entry name" value="RE23625P"/>
    <property type="match status" value="1"/>
</dbReference>
<dbReference type="OrthoDB" id="10060792at2759"/>
<dbReference type="InterPro" id="IPR001436">
    <property type="entry name" value="Alpha-crystallin/sHSP_animal"/>
</dbReference>
<dbReference type="PROSITE" id="PS01031">
    <property type="entry name" value="SHSP"/>
    <property type="match status" value="2"/>
</dbReference>
<dbReference type="EMBL" id="CAIIXF020000006">
    <property type="protein sequence ID" value="CAH1786246.1"/>
    <property type="molecule type" value="Genomic_DNA"/>
</dbReference>
<dbReference type="SUPFAM" id="SSF49764">
    <property type="entry name" value="HSP20-like chaperones"/>
    <property type="match status" value="2"/>
</dbReference>
<protein>
    <submittedName>
        <fullName evidence="3">Uncharacterized protein</fullName>
    </submittedName>
</protein>
<gene>
    <name evidence="3" type="ORF">OFUS_LOCUS12176</name>
</gene>
<dbReference type="InterPro" id="IPR008978">
    <property type="entry name" value="HSP20-like_chaperone"/>
</dbReference>
<dbReference type="PANTHER" id="PTHR45640">
    <property type="entry name" value="HEAT SHOCK PROTEIN HSP-12.2-RELATED"/>
    <property type="match status" value="1"/>
</dbReference>
<dbReference type="GO" id="GO:0005737">
    <property type="term" value="C:cytoplasm"/>
    <property type="evidence" value="ECO:0007669"/>
    <property type="project" value="TreeGrafter"/>
</dbReference>